<organism evidence="5 6">
    <name type="scientific">Thalassobellus suaedae</name>
    <dbReference type="NCBI Taxonomy" id="3074124"/>
    <lineage>
        <taxon>Bacteria</taxon>
        <taxon>Pseudomonadati</taxon>
        <taxon>Bacteroidota</taxon>
        <taxon>Flavobacteriia</taxon>
        <taxon>Flavobacteriales</taxon>
        <taxon>Flavobacteriaceae</taxon>
        <taxon>Thalassobellus</taxon>
    </lineage>
</organism>
<comment type="similarity">
    <text evidence="4">Belongs to the inositol monophosphatase superfamily. CysQ family.</text>
</comment>
<dbReference type="RefSeq" id="WP_415863043.1">
    <property type="nucleotide sequence ID" value="NZ_CP134536.1"/>
</dbReference>
<dbReference type="GO" id="GO:0008441">
    <property type="term" value="F:3'(2'),5'-bisphosphate nucleotidase activity"/>
    <property type="evidence" value="ECO:0007669"/>
    <property type="project" value="UniProtKB-EC"/>
</dbReference>
<dbReference type="PANTHER" id="PTHR43028">
    <property type="entry name" value="3'(2'),5'-BISPHOSPHATE NUCLEOTIDASE 1"/>
    <property type="match status" value="1"/>
</dbReference>
<dbReference type="SUPFAM" id="SSF56655">
    <property type="entry name" value="Carbohydrate phosphatase"/>
    <property type="match status" value="1"/>
</dbReference>
<dbReference type="CDD" id="cd01638">
    <property type="entry name" value="CysQ"/>
    <property type="match status" value="1"/>
</dbReference>
<keyword evidence="2 4" id="KW-0479">Metal-binding</keyword>
<dbReference type="Gene3D" id="3.40.190.80">
    <property type="match status" value="1"/>
</dbReference>
<feature type="binding site" evidence="4">
    <location>
        <position position="224"/>
    </location>
    <ligand>
        <name>substrate</name>
    </ligand>
</feature>
<keyword evidence="4 5" id="KW-0378">Hydrolase</keyword>
<evidence type="ECO:0000313" key="6">
    <source>
        <dbReference type="Proteomes" id="UP001303407"/>
    </source>
</evidence>
<accession>A0ABY9Y4N5</accession>
<keyword evidence="4" id="KW-0472">Membrane</keyword>
<comment type="cofactor">
    <cofactor evidence="4">
        <name>Mg(2+)</name>
        <dbReference type="ChEBI" id="CHEBI:18420"/>
    </cofactor>
</comment>
<dbReference type="PANTHER" id="PTHR43028:SF5">
    <property type="entry name" value="3'(2'),5'-BISPHOSPHATE NUCLEOTIDASE 1"/>
    <property type="match status" value="1"/>
</dbReference>
<evidence type="ECO:0000256" key="1">
    <source>
        <dbReference type="ARBA" id="ARBA00001625"/>
    </source>
</evidence>
<feature type="binding site" evidence="4">
    <location>
        <position position="85"/>
    </location>
    <ligand>
        <name>Mg(2+)</name>
        <dbReference type="ChEBI" id="CHEBI:18420"/>
        <label>1</label>
    </ligand>
</feature>
<evidence type="ECO:0000256" key="4">
    <source>
        <dbReference type="HAMAP-Rule" id="MF_02095"/>
    </source>
</evidence>
<feature type="binding site" evidence="4">
    <location>
        <position position="63"/>
    </location>
    <ligand>
        <name>substrate</name>
    </ligand>
</feature>
<evidence type="ECO:0000313" key="5">
    <source>
        <dbReference type="EMBL" id="WNH13065.1"/>
    </source>
</evidence>
<dbReference type="NCBIfam" id="TIGR01331">
    <property type="entry name" value="bisphos_cysQ"/>
    <property type="match status" value="1"/>
</dbReference>
<dbReference type="Gene3D" id="3.30.540.10">
    <property type="entry name" value="Fructose-1,6-Bisphosphatase, subunit A, domain 1"/>
    <property type="match status" value="1"/>
</dbReference>
<dbReference type="EC" id="3.1.3.7" evidence="4"/>
<keyword evidence="6" id="KW-1185">Reference proteome</keyword>
<comment type="catalytic activity">
    <reaction evidence="1 4">
        <text>adenosine 3',5'-bisphosphate + H2O = AMP + phosphate</text>
        <dbReference type="Rhea" id="RHEA:10040"/>
        <dbReference type="ChEBI" id="CHEBI:15377"/>
        <dbReference type="ChEBI" id="CHEBI:43474"/>
        <dbReference type="ChEBI" id="CHEBI:58343"/>
        <dbReference type="ChEBI" id="CHEBI:456215"/>
        <dbReference type="EC" id="3.1.3.7"/>
    </reaction>
</comment>
<dbReference type="InterPro" id="IPR000760">
    <property type="entry name" value="Inositol_monophosphatase-like"/>
</dbReference>
<feature type="binding site" evidence="4">
    <location>
        <position position="83"/>
    </location>
    <ligand>
        <name>Mg(2+)</name>
        <dbReference type="ChEBI" id="CHEBI:18420"/>
        <label>2</label>
    </ligand>
</feature>
<gene>
    <name evidence="4 5" type="primary">cysQ</name>
    <name evidence="5" type="ORF">RHP49_02165</name>
</gene>
<feature type="binding site" evidence="4">
    <location>
        <position position="63"/>
    </location>
    <ligand>
        <name>Mg(2+)</name>
        <dbReference type="ChEBI" id="CHEBI:18420"/>
        <label>1</label>
    </ligand>
</feature>
<dbReference type="Pfam" id="PF00459">
    <property type="entry name" value="Inositol_P"/>
    <property type="match status" value="1"/>
</dbReference>
<feature type="binding site" evidence="4">
    <location>
        <position position="86"/>
    </location>
    <ligand>
        <name>Mg(2+)</name>
        <dbReference type="ChEBI" id="CHEBI:18420"/>
        <label>2</label>
    </ligand>
</feature>
<name>A0ABY9Y4N5_9FLAO</name>
<dbReference type="InterPro" id="IPR006240">
    <property type="entry name" value="CysQ"/>
</dbReference>
<dbReference type="HAMAP" id="MF_02095">
    <property type="entry name" value="CysQ"/>
    <property type="match status" value="1"/>
</dbReference>
<evidence type="ECO:0000256" key="2">
    <source>
        <dbReference type="ARBA" id="ARBA00022723"/>
    </source>
</evidence>
<dbReference type="PRINTS" id="PR00377">
    <property type="entry name" value="IMPHPHTASES"/>
</dbReference>
<keyword evidence="4" id="KW-1003">Cell membrane</keyword>
<comment type="function">
    <text evidence="4">Converts adenosine-3',5'-bisphosphate (PAP) to AMP.</text>
</comment>
<sequence length="264" mass="30117">MNNYLNISIKAAVEAGKEILKIYENEFKIVEKEDKSPLTEADTASNNIITHYLKDTKTPIISEEIKNIAFSERKKWKTCWIVDPLDGTKEFIKRNGEFTVNIAMVENGIPIYGVIYVPVTRELYYADVSKGEAYKTLLNNEHESDKDFFLKTDLIAPTKDTENLLRVVGSRSHMNDHTLNFIDEQKKNYKEIDIVSKGSSLKFCLVAEGKADIYPRFAPTMEWDTAAGHAICKAVGLSVISKETNKELLYNKNDLLNSYFVVRK</sequence>
<keyword evidence="3 4" id="KW-0460">Magnesium</keyword>
<dbReference type="EMBL" id="CP134536">
    <property type="protein sequence ID" value="WNH13065.1"/>
    <property type="molecule type" value="Genomic_DNA"/>
</dbReference>
<dbReference type="Proteomes" id="UP001303407">
    <property type="component" value="Chromosome"/>
</dbReference>
<comment type="subcellular location">
    <subcellularLocation>
        <location evidence="4">Cell membrane</location>
        <topology evidence="4">Peripheral membrane protein</topology>
        <orientation evidence="4">Cytoplasmic side</orientation>
    </subcellularLocation>
</comment>
<dbReference type="InterPro" id="IPR020583">
    <property type="entry name" value="Inositol_monoP_metal-BS"/>
</dbReference>
<feature type="binding site" evidence="4">
    <location>
        <position position="224"/>
    </location>
    <ligand>
        <name>Mg(2+)</name>
        <dbReference type="ChEBI" id="CHEBI:18420"/>
        <label>2</label>
    </ligand>
</feature>
<dbReference type="InterPro" id="IPR050725">
    <property type="entry name" value="CysQ/Inositol_MonoPase"/>
</dbReference>
<dbReference type="PROSITE" id="PS00629">
    <property type="entry name" value="IMP_1"/>
    <property type="match status" value="1"/>
</dbReference>
<proteinExistence type="inferred from homology"/>
<reference evidence="5 6" key="1">
    <citation type="submission" date="2023-09" db="EMBL/GenBank/DDBJ databases">
        <title>Thalassobella suaedae gen. nov., sp. nov., a marine bacterium of the family Flavobacteriaceae isolated from a halophyte Suaeda japonica.</title>
        <authorList>
            <person name="Lee S.Y."/>
            <person name="Hwang C.Y."/>
        </authorList>
    </citation>
    <scope>NUCLEOTIDE SEQUENCE [LARGE SCALE GENOMIC DNA]</scope>
    <source>
        <strain evidence="5 6">HL-DH10</strain>
    </source>
</reference>
<feature type="binding site" evidence="4">
    <location>
        <position position="83"/>
    </location>
    <ligand>
        <name>Mg(2+)</name>
        <dbReference type="ChEBI" id="CHEBI:18420"/>
        <label>1</label>
    </ligand>
</feature>
<feature type="binding site" evidence="4">
    <location>
        <begin position="85"/>
        <end position="88"/>
    </location>
    <ligand>
        <name>substrate</name>
    </ligand>
</feature>
<evidence type="ECO:0000256" key="3">
    <source>
        <dbReference type="ARBA" id="ARBA00022842"/>
    </source>
</evidence>
<protein>
    <recommendedName>
        <fullName evidence="4">3'(2'),5'-bisphosphate nucleotidase CysQ</fullName>
        <ecNumber evidence="4">3.1.3.7</ecNumber>
    </recommendedName>
    <alternativeName>
        <fullName evidence="4">3'(2'),5-bisphosphonucleoside 3'(2')-phosphohydrolase</fullName>
    </alternativeName>
    <alternativeName>
        <fullName evidence="4">3'-phosphoadenosine 5'-phosphate phosphatase</fullName>
        <shortName evidence="4">PAP phosphatase</shortName>
    </alternativeName>
</protein>